<dbReference type="GO" id="GO:0070939">
    <property type="term" value="C:Dsl1/NZR complex"/>
    <property type="evidence" value="ECO:0007669"/>
    <property type="project" value="InterPro"/>
</dbReference>
<protein>
    <submittedName>
        <fullName evidence="2">RAD50-interacting protein 1</fullName>
    </submittedName>
</protein>
<name>A0A0N5AKG1_9BILA</name>
<proteinExistence type="predicted"/>
<dbReference type="GO" id="GO:0060628">
    <property type="term" value="P:regulation of ER to Golgi vesicle-mediated transport"/>
    <property type="evidence" value="ECO:0007669"/>
    <property type="project" value="TreeGrafter"/>
</dbReference>
<dbReference type="AlphaFoldDB" id="A0A0N5AKG1"/>
<evidence type="ECO:0000313" key="1">
    <source>
        <dbReference type="Proteomes" id="UP000046393"/>
    </source>
</evidence>
<dbReference type="PANTHER" id="PTHR13520">
    <property type="entry name" value="RAD50-INTERACTING PROTEIN 1 RINT-1"/>
    <property type="match status" value="1"/>
</dbReference>
<evidence type="ECO:0000313" key="2">
    <source>
        <dbReference type="WBParaSite" id="SMUV_0000498101-mRNA-1"/>
    </source>
</evidence>
<dbReference type="Pfam" id="PF04437">
    <property type="entry name" value="RINT1_TIP1"/>
    <property type="match status" value="1"/>
</dbReference>
<dbReference type="WBParaSite" id="SMUV_0000498101-mRNA-1">
    <property type="protein sequence ID" value="SMUV_0000498101-mRNA-1"/>
    <property type="gene ID" value="SMUV_0000498101"/>
</dbReference>
<dbReference type="InterPro" id="IPR007528">
    <property type="entry name" value="RINT1_Tip20"/>
</dbReference>
<dbReference type="GO" id="GO:0006888">
    <property type="term" value="P:endoplasmic reticulum to Golgi vesicle-mediated transport"/>
    <property type="evidence" value="ECO:0007669"/>
    <property type="project" value="InterPro"/>
</dbReference>
<dbReference type="GO" id="GO:0006890">
    <property type="term" value="P:retrograde vesicle-mediated transport, Golgi to endoplasmic reticulum"/>
    <property type="evidence" value="ECO:0007669"/>
    <property type="project" value="InterPro"/>
</dbReference>
<organism evidence="1 2">
    <name type="scientific">Syphacia muris</name>
    <dbReference type="NCBI Taxonomy" id="451379"/>
    <lineage>
        <taxon>Eukaryota</taxon>
        <taxon>Metazoa</taxon>
        <taxon>Ecdysozoa</taxon>
        <taxon>Nematoda</taxon>
        <taxon>Chromadorea</taxon>
        <taxon>Rhabditida</taxon>
        <taxon>Spirurina</taxon>
        <taxon>Oxyuridomorpha</taxon>
        <taxon>Oxyuroidea</taxon>
        <taxon>Oxyuridae</taxon>
        <taxon>Syphacia</taxon>
    </lineage>
</organism>
<reference evidence="2" key="1">
    <citation type="submission" date="2017-02" db="UniProtKB">
        <authorList>
            <consortium name="WormBaseParasite"/>
        </authorList>
    </citation>
    <scope>IDENTIFICATION</scope>
</reference>
<dbReference type="Proteomes" id="UP000046393">
    <property type="component" value="Unplaced"/>
</dbReference>
<accession>A0A0N5AKG1</accession>
<dbReference type="PROSITE" id="PS51386">
    <property type="entry name" value="RINT1_TIP20"/>
    <property type="match status" value="1"/>
</dbReference>
<keyword evidence="1" id="KW-1185">Reference proteome</keyword>
<dbReference type="PANTHER" id="PTHR13520:SF0">
    <property type="entry name" value="RAD50-INTERACTING PROTEIN 1"/>
    <property type="match status" value="1"/>
</dbReference>
<dbReference type="STRING" id="451379.A0A0N5AKG1"/>
<sequence length="809" mass="92765">MREGDVKTTKFGDHDVQSACVKSDEGINDALETLERGDQDCSSANELKNLEKNLSALPSKDIQTYFAGLRGLVFDVKTKADACQERIFYLKQVLPFKMDQIRKIRTQISEEGQKAQEILLEYKQKQKAVLDTLKNEAPDLLSALNHYSDLTSKLQLLLFTRSFLQAKKELKVALGDRNIPAIHRALILLQTQPKFIMKLDDKNVFDQEYQNLVKETKEFVEAEITKQLNSLGYPFDDECDLHSLTAQIEALVNSFKCYLDVVGDEGVASRRLVPTCSVILPFLLDPLKYRFTFNFLKESKLNVDDKPEWFFTLLMSWITANLPFLEKLCHLLFSLEDEVNFLLEVTLNMILAFGNFIIGLGKQKMLDVLSRVSGDKMIFSHLIDEATLFEKDLRENQVVIANESVLDVLLDEPFLSNWIDLETKSSRNSVEMFLSSEGRWKQRYREIADTDPFRVPECTDQFILLLDSITERYRWISDPKLQAKFFSIQLLMLDEFHLRLVQISQHLSTPWEEPFMQTLNSFWYISCVMEEWAYADVFITVQMHNAGSRAKGAFTELAKMYKHVWHQRVTDMCAAFGEQIQSQLIKYRSVKWFAITITKPNDITPAFCPFFLEVRRLVGHVAGAISPNSAVQVLHMLNIEVAKVLTDLIADISFKYINFILKNNLKKVSCTFSNGLSYLVLNTNIKLLCNFLQVLQLIFFSCNGASQMLYDMNSCLLPLLNSIYSEATCTRFEALDEPLFRDVIVSLKLLSLPVAPATLLRNELKQSPEEMASSLLANYEASTLTRDQVLSLFKQRCDIQFDGSISVNL</sequence>